<dbReference type="PANTHER" id="PTHR21198">
    <property type="entry name" value="GLUTAMATE RACEMASE"/>
    <property type="match status" value="1"/>
</dbReference>
<dbReference type="Pfam" id="PF01177">
    <property type="entry name" value="Asp_Glu_race"/>
    <property type="match status" value="1"/>
</dbReference>
<protein>
    <recommendedName>
        <fullName evidence="5">Aspartate racemase</fullName>
    </recommendedName>
</protein>
<dbReference type="InterPro" id="IPR015942">
    <property type="entry name" value="Asp/Glu/hydantoin_racemase"/>
</dbReference>
<dbReference type="Proteomes" id="UP000095743">
    <property type="component" value="Chromosome"/>
</dbReference>
<name>A0A1D8GD11_9FIRM</name>
<dbReference type="SUPFAM" id="SSF53681">
    <property type="entry name" value="Aspartate/glutamate racemase"/>
    <property type="match status" value="2"/>
</dbReference>
<keyword evidence="4" id="KW-1185">Reference proteome</keyword>
<proteinExistence type="inferred from homology"/>
<dbReference type="RefSeq" id="WP_069974353.1">
    <property type="nucleotide sequence ID" value="NZ_CP017269.1"/>
</dbReference>
<evidence type="ECO:0000256" key="1">
    <source>
        <dbReference type="ARBA" id="ARBA00007847"/>
    </source>
</evidence>
<dbReference type="GO" id="GO:0047661">
    <property type="term" value="F:amino-acid racemase activity"/>
    <property type="evidence" value="ECO:0007669"/>
    <property type="project" value="InterPro"/>
</dbReference>
<evidence type="ECO:0000313" key="4">
    <source>
        <dbReference type="Proteomes" id="UP000095743"/>
    </source>
</evidence>
<evidence type="ECO:0000313" key="3">
    <source>
        <dbReference type="EMBL" id="AOT68786.1"/>
    </source>
</evidence>
<keyword evidence="2" id="KW-0413">Isomerase</keyword>
<reference evidence="3 4" key="1">
    <citation type="submission" date="2016-09" db="EMBL/GenBank/DDBJ databases">
        <title>Genomic analysis reveals versatility of anaerobic energy metabolism of Geosporobacter ferrireducens IRF9 of phylum Firmicutes.</title>
        <authorList>
            <person name="Kim S.-J."/>
        </authorList>
    </citation>
    <scope>NUCLEOTIDE SEQUENCE [LARGE SCALE GENOMIC DNA]</scope>
    <source>
        <strain evidence="3 4">IRF9</strain>
    </source>
</reference>
<gene>
    <name evidence="3" type="ORF">Gferi_03955</name>
</gene>
<dbReference type="InterPro" id="IPR001920">
    <property type="entry name" value="Asp/Glu_race"/>
</dbReference>
<organism evidence="3 4">
    <name type="scientific">Geosporobacter ferrireducens</name>
    <dbReference type="NCBI Taxonomy" id="1424294"/>
    <lineage>
        <taxon>Bacteria</taxon>
        <taxon>Bacillati</taxon>
        <taxon>Bacillota</taxon>
        <taxon>Clostridia</taxon>
        <taxon>Peptostreptococcales</taxon>
        <taxon>Thermotaleaceae</taxon>
        <taxon>Geosporobacter</taxon>
    </lineage>
</organism>
<comment type="similarity">
    <text evidence="1">Belongs to the aspartate/glutamate racemases family.</text>
</comment>
<dbReference type="EMBL" id="CP017269">
    <property type="protein sequence ID" value="AOT68786.1"/>
    <property type="molecule type" value="Genomic_DNA"/>
</dbReference>
<sequence>MTEKILGILGGMGPEATSYFFHQLIKATPVKKDGDHIKTIIFNNPQIPDRTEAILGRGESPVEVMAKSARILEQVEVSTIFMPCFTAHYFFDEVQAQIHTPMTNLLKIIHHYIEEHHKDVKTVGILCTNGTIKSKIFEKELEHYNVIYPQQDIQASCVVEAIYGEKGIKAGYTEGEPAERLTKAAQHLKAQGAQLVIMGCTEIPLAFKDESIDIPVINSMKIAAQYFVKQFKG</sequence>
<accession>A0A1D8GD11</accession>
<dbReference type="InterPro" id="IPR004380">
    <property type="entry name" value="Asp_race"/>
</dbReference>
<dbReference type="KEGG" id="gfe:Gferi_03955"/>
<dbReference type="OrthoDB" id="9803739at2"/>
<dbReference type="PANTHER" id="PTHR21198:SF7">
    <property type="entry name" value="ASPARTATE-GLUTAMATE RACEMASE FAMILY"/>
    <property type="match status" value="1"/>
</dbReference>
<dbReference type="NCBIfam" id="TIGR00035">
    <property type="entry name" value="asp_race"/>
    <property type="match status" value="1"/>
</dbReference>
<dbReference type="Gene3D" id="3.40.50.1860">
    <property type="match status" value="2"/>
</dbReference>
<evidence type="ECO:0000256" key="2">
    <source>
        <dbReference type="ARBA" id="ARBA00023235"/>
    </source>
</evidence>
<evidence type="ECO:0008006" key="5">
    <source>
        <dbReference type="Google" id="ProtNLM"/>
    </source>
</evidence>
<dbReference type="AlphaFoldDB" id="A0A1D8GD11"/>
<dbReference type="STRING" id="1424294.Gferi_03955"/>